<dbReference type="InterPro" id="IPR038332">
    <property type="entry name" value="PPE_sf"/>
</dbReference>
<dbReference type="PANTHER" id="PTHR46766">
    <property type="entry name" value="GLUTAMINE-RICH PROTEIN 2"/>
    <property type="match status" value="1"/>
</dbReference>
<reference evidence="4 5" key="1">
    <citation type="submission" date="2017-10" db="EMBL/GenBank/DDBJ databases">
        <authorList>
            <consortium name="Urmite Genomes"/>
        </authorList>
    </citation>
    <scope>NUCLEOTIDE SEQUENCE [LARGE SCALE GENOMIC DNA]</scope>
    <source>
        <strain evidence="4 5">FB-527</strain>
    </source>
</reference>
<dbReference type="InterPro" id="IPR000030">
    <property type="entry name" value="PPE_dom"/>
</dbReference>
<accession>A0A7Z7NDD6</accession>
<feature type="domain" description="PPE" evidence="2">
    <location>
        <begin position="6"/>
        <end position="168"/>
    </location>
</feature>
<dbReference type="PANTHER" id="PTHR46766:SF1">
    <property type="entry name" value="GLUTAMINE-RICH PROTEIN 2"/>
    <property type="match status" value="1"/>
</dbReference>
<evidence type="ECO:0000259" key="3">
    <source>
        <dbReference type="Pfam" id="PF18878"/>
    </source>
</evidence>
<evidence type="ECO:0000256" key="1">
    <source>
        <dbReference type="ARBA" id="ARBA00010652"/>
    </source>
</evidence>
<dbReference type="InterPro" id="IPR043641">
    <property type="entry name" value="PPE-PPW_C"/>
</dbReference>
<comment type="caution">
    <text evidence="4">The sequence shown here is derived from an EMBL/GenBank/DDBJ whole genome shotgun (WGS) entry which is preliminary data.</text>
</comment>
<dbReference type="EMBL" id="OCTY01000002">
    <property type="protein sequence ID" value="SOJ57885.1"/>
    <property type="molecule type" value="Genomic_DNA"/>
</dbReference>
<dbReference type="Gene3D" id="1.20.1260.20">
    <property type="entry name" value="PPE superfamily"/>
    <property type="match status" value="1"/>
</dbReference>
<name>A0A7Z7NDD6_9MYCO</name>
<proteinExistence type="inferred from homology"/>
<protein>
    <submittedName>
        <fullName evidence="4">Putative PPE family protein PPE47/PPE48</fullName>
    </submittedName>
</protein>
<dbReference type="GO" id="GO:0052572">
    <property type="term" value="P:response to host immune response"/>
    <property type="evidence" value="ECO:0007669"/>
    <property type="project" value="TreeGrafter"/>
</dbReference>
<sequence>MTAPIWIALPPEVHSALLSDGPGPESLLAAAASWTSLSHEFASAAAELTAVLAAVQGGAWQGPSAESYAAAHLPYLAWLTKTSADSAAVAAQHEGAAAAYTTALAAMPTLAELAANHVTHGVLLATNFFGINTIPIALNEADYMRMWIQAATTMSAYQAASGAAIVSAPPTTPAPVIVKPGVGAAANAVATATQSGFGDIPWNLIWELIKLALEMYIDFNLWVLKEDALFLENPIGNLIAMFNAFTTDPFNALFQWGPMIFALGYTVVEGGAPAEALAAGVATGAGTALVAALPPALAPLATSMLQAAGVSVGAAPAAVGAAAASSVTPLPATAAAVPVATLVSAVTPAPSSAQVSVVTASARGAGTWDAAGGTGKWTRTQPAGLSVLEGGEYGGSPRVPMLPANWDPTLACEPSTAAAPQLTT</sequence>
<evidence type="ECO:0000313" key="4">
    <source>
        <dbReference type="EMBL" id="SOJ57885.1"/>
    </source>
</evidence>
<keyword evidence="5" id="KW-1185">Reference proteome</keyword>
<dbReference type="Pfam" id="PF18878">
    <property type="entry name" value="PPE-PPW"/>
    <property type="match status" value="1"/>
</dbReference>
<dbReference type="SUPFAM" id="SSF140459">
    <property type="entry name" value="PE/PPE dimer-like"/>
    <property type="match status" value="1"/>
</dbReference>
<dbReference type="AlphaFoldDB" id="A0A7Z7NDD6"/>
<dbReference type="FunFam" id="1.20.1260.20:FF:000001">
    <property type="entry name" value="PPE family protein PPE41"/>
    <property type="match status" value="1"/>
</dbReference>
<evidence type="ECO:0000259" key="2">
    <source>
        <dbReference type="Pfam" id="PF00823"/>
    </source>
</evidence>
<evidence type="ECO:0000313" key="5">
    <source>
        <dbReference type="Proteomes" id="UP000554965"/>
    </source>
</evidence>
<comment type="similarity">
    <text evidence="1">Belongs to the mycobacterial PPE family.</text>
</comment>
<dbReference type="RefSeq" id="WP_186245238.1">
    <property type="nucleotide sequence ID" value="NZ_OCTY01000002.1"/>
</dbReference>
<organism evidence="4 5">
    <name type="scientific">Mycobacterium simulans</name>
    <dbReference type="NCBI Taxonomy" id="627089"/>
    <lineage>
        <taxon>Bacteria</taxon>
        <taxon>Bacillati</taxon>
        <taxon>Actinomycetota</taxon>
        <taxon>Actinomycetes</taxon>
        <taxon>Mycobacteriales</taxon>
        <taxon>Mycobacteriaceae</taxon>
        <taxon>Mycobacterium</taxon>
    </lineage>
</organism>
<gene>
    <name evidence="4" type="ORF">MSIMFB_05363</name>
</gene>
<feature type="domain" description="PPE-PPW subfamily C-terminal" evidence="3">
    <location>
        <begin position="359"/>
        <end position="406"/>
    </location>
</feature>
<dbReference type="Pfam" id="PF00823">
    <property type="entry name" value="PPE"/>
    <property type="match status" value="1"/>
</dbReference>
<dbReference type="Proteomes" id="UP000554965">
    <property type="component" value="Unassembled WGS sequence"/>
</dbReference>